<dbReference type="EMBL" id="CP139960">
    <property type="protein sequence ID" value="WQD39990.1"/>
    <property type="molecule type" value="Genomic_DNA"/>
</dbReference>
<feature type="transmembrane region" description="Helical" evidence="1">
    <location>
        <begin position="158"/>
        <end position="182"/>
    </location>
</feature>
<feature type="transmembrane region" description="Helical" evidence="1">
    <location>
        <begin position="194"/>
        <end position="217"/>
    </location>
</feature>
<accession>A0ABZ0WCC5</accession>
<dbReference type="Pfam" id="PF13386">
    <property type="entry name" value="DsbD_2"/>
    <property type="match status" value="1"/>
</dbReference>
<evidence type="ECO:0000259" key="2">
    <source>
        <dbReference type="Pfam" id="PF13386"/>
    </source>
</evidence>
<organism evidence="3 4">
    <name type="scientific">Niabella yanshanensis</name>
    <dbReference type="NCBI Taxonomy" id="577386"/>
    <lineage>
        <taxon>Bacteria</taxon>
        <taxon>Pseudomonadati</taxon>
        <taxon>Bacteroidota</taxon>
        <taxon>Chitinophagia</taxon>
        <taxon>Chitinophagales</taxon>
        <taxon>Chitinophagaceae</taxon>
        <taxon>Niabella</taxon>
    </lineage>
</organism>
<keyword evidence="1" id="KW-0472">Membrane</keyword>
<sequence length="235" mass="25012">MIEAMITGLTMGLAGSLHCIGMCGPLALALPIHSAKGFSRFLSALAYNTGRTITYFSMGTVLGWTGSRLVVVGYQQLFSISAGVLILLLLIAGKYLRHIRLFPALQTHFKKYIAVFLTRKNSVQGLFIFGLLNGLLPCGLVYMAIASALIIGGPMQSGIFMAAFGLGTIPLMLILMVTGHMISFSARTTVKKAVPYFIGFVAVLMILRGLNLGIPYISPAFGTAPAVTSHCAPAH</sequence>
<proteinExistence type="predicted"/>
<name>A0ABZ0WCC5_9BACT</name>
<evidence type="ECO:0000313" key="4">
    <source>
        <dbReference type="Proteomes" id="UP001325680"/>
    </source>
</evidence>
<keyword evidence="1" id="KW-1133">Transmembrane helix</keyword>
<dbReference type="InterPro" id="IPR039447">
    <property type="entry name" value="UreH-like_TM_dom"/>
</dbReference>
<keyword evidence="1" id="KW-0812">Transmembrane</keyword>
<reference evidence="3 4" key="1">
    <citation type="submission" date="2023-12" db="EMBL/GenBank/DDBJ databases">
        <title>Genome sequencing and assembly of bacterial species from a model synthetic community.</title>
        <authorList>
            <person name="Hogle S.L."/>
        </authorList>
    </citation>
    <scope>NUCLEOTIDE SEQUENCE [LARGE SCALE GENOMIC DNA]</scope>
    <source>
        <strain evidence="3 4">HAMBI_3031</strain>
    </source>
</reference>
<protein>
    <submittedName>
        <fullName evidence="3">Sulfite exporter TauE/SafE family protein</fullName>
    </submittedName>
</protein>
<evidence type="ECO:0000313" key="3">
    <source>
        <dbReference type="EMBL" id="WQD39990.1"/>
    </source>
</evidence>
<evidence type="ECO:0000256" key="1">
    <source>
        <dbReference type="SAM" id="Phobius"/>
    </source>
</evidence>
<dbReference type="Proteomes" id="UP001325680">
    <property type="component" value="Chromosome"/>
</dbReference>
<feature type="transmembrane region" description="Helical" evidence="1">
    <location>
        <begin position="77"/>
        <end position="96"/>
    </location>
</feature>
<feature type="transmembrane region" description="Helical" evidence="1">
    <location>
        <begin position="126"/>
        <end position="152"/>
    </location>
</feature>
<feature type="domain" description="Urease accessory protein UreH-like transmembrane" evidence="2">
    <location>
        <begin position="9"/>
        <end position="203"/>
    </location>
</feature>
<keyword evidence="4" id="KW-1185">Reference proteome</keyword>
<dbReference type="PANTHER" id="PTHR42208">
    <property type="entry name" value="HEAVY METAL TRANSPORTER-RELATED"/>
    <property type="match status" value="1"/>
</dbReference>
<dbReference type="PANTHER" id="PTHR42208:SF1">
    <property type="entry name" value="HEAVY METAL TRANSPORTER"/>
    <property type="match status" value="1"/>
</dbReference>
<gene>
    <name evidence="3" type="ORF">U0035_07520</name>
</gene>
<dbReference type="RefSeq" id="WP_114789384.1">
    <property type="nucleotide sequence ID" value="NZ_CP139960.1"/>
</dbReference>